<organism evidence="1 2">
    <name type="scientific">Corynebacterium auriscanis</name>
    <dbReference type="NCBI Taxonomy" id="99807"/>
    <lineage>
        <taxon>Bacteria</taxon>
        <taxon>Bacillati</taxon>
        <taxon>Actinomycetota</taxon>
        <taxon>Actinomycetes</taxon>
        <taxon>Mycobacteriales</taxon>
        <taxon>Corynebacteriaceae</taxon>
        <taxon>Corynebacterium</taxon>
    </lineage>
</organism>
<gene>
    <name evidence="1" type="ORF">MA47_11165</name>
</gene>
<dbReference type="GeneID" id="300551814"/>
<accession>A0A0A2DJR0</accession>
<proteinExistence type="predicted"/>
<sequence length="275" mass="30748">MSYQIVVSDAHKSVRRSNDIHLGLKVRNGYLDAFLLRAKYHTGFGFLMGIPLTSNNLLILGVAGSGKASTMKKDENEWIIPPFCLQHSSLGKHGAFKRIAQLQTGDYAFDPDNTAILSDAAIYDPNTRQFVPREVLDGTCPSGHTVTLNREKWSIEMFVSGMAVRAASAEERTLPLVPWTVFSLRSLDLWIEQFRCWCLDAPHTHTGKHRRGLTQPFFPDSLLPVSTLDQVELLQTKTAGRMVQTARKRLGEKPLMHQFLCHRAAACGLWFGVVG</sequence>
<reference evidence="1 2" key="1">
    <citation type="submission" date="2014-10" db="EMBL/GenBank/DDBJ databases">
        <title>Whole Genome sequence of Corynebacterium auriscanis strain CIP 106629.</title>
        <authorList>
            <person name="Hassan S.S."/>
            <person name="Jamal S.B."/>
            <person name="Tiwari S."/>
            <person name="Oliveira L.D.C."/>
            <person name="Souza F."/>
            <person name="Mariano D.C."/>
            <person name="Almeida S."/>
            <person name="Dorella F."/>
            <person name="Pereira F."/>
            <person name="Carvalho A."/>
            <person name="Leal C.A."/>
            <person name="Soares S.D.C."/>
            <person name="Figueiredo H.C."/>
            <person name="Silva A."/>
            <person name="Azevedo V.A."/>
        </authorList>
    </citation>
    <scope>NUCLEOTIDE SEQUENCE [LARGE SCALE GENOMIC DNA]</scope>
    <source>
        <strain evidence="1 2">CIP 106629</strain>
    </source>
</reference>
<keyword evidence="2" id="KW-1185">Reference proteome</keyword>
<dbReference type="Proteomes" id="UP000030145">
    <property type="component" value="Unassembled WGS sequence"/>
</dbReference>
<name>A0A0A2DJR0_9CORY</name>
<comment type="caution">
    <text evidence="1">The sequence shown here is derived from an EMBL/GenBank/DDBJ whole genome shotgun (WGS) entry which is preliminary data.</text>
</comment>
<evidence type="ECO:0000313" key="2">
    <source>
        <dbReference type="Proteomes" id="UP000030145"/>
    </source>
</evidence>
<evidence type="ECO:0000313" key="1">
    <source>
        <dbReference type="EMBL" id="KGM17972.1"/>
    </source>
</evidence>
<dbReference type="EMBL" id="JRVJ01000033">
    <property type="protein sequence ID" value="KGM17972.1"/>
    <property type="molecule type" value="Genomic_DNA"/>
</dbReference>
<protein>
    <submittedName>
        <fullName evidence="1">Uncharacterized protein</fullName>
    </submittedName>
</protein>
<dbReference type="AlphaFoldDB" id="A0A0A2DJR0"/>
<dbReference type="RefSeq" id="WP_035116417.1">
    <property type="nucleotide sequence ID" value="NZ_CP047046.1"/>
</dbReference>